<feature type="transmembrane region" description="Helical" evidence="6">
    <location>
        <begin position="158"/>
        <end position="180"/>
    </location>
</feature>
<organism evidence="8 9">
    <name type="scientific">Somion occarium</name>
    <dbReference type="NCBI Taxonomy" id="3059160"/>
    <lineage>
        <taxon>Eukaryota</taxon>
        <taxon>Fungi</taxon>
        <taxon>Dikarya</taxon>
        <taxon>Basidiomycota</taxon>
        <taxon>Agaricomycotina</taxon>
        <taxon>Agaricomycetes</taxon>
        <taxon>Polyporales</taxon>
        <taxon>Cerrenaceae</taxon>
        <taxon>Somion</taxon>
    </lineage>
</organism>
<dbReference type="PANTHER" id="PTHR23501:SF191">
    <property type="entry name" value="VACUOLAR BASIC AMINO ACID TRANSPORTER 4"/>
    <property type="match status" value="1"/>
</dbReference>
<dbReference type="InterPro" id="IPR011701">
    <property type="entry name" value="MFS"/>
</dbReference>
<feature type="transmembrane region" description="Helical" evidence="6">
    <location>
        <begin position="365"/>
        <end position="386"/>
    </location>
</feature>
<dbReference type="Proteomes" id="UP001497453">
    <property type="component" value="Chromosome 1"/>
</dbReference>
<reference evidence="9" key="1">
    <citation type="submission" date="2024-04" db="EMBL/GenBank/DDBJ databases">
        <authorList>
            <person name="Shaw F."/>
            <person name="Minotto A."/>
        </authorList>
    </citation>
    <scope>NUCLEOTIDE SEQUENCE [LARGE SCALE GENOMIC DNA]</scope>
</reference>
<feature type="transmembrane region" description="Helical" evidence="6">
    <location>
        <begin position="229"/>
        <end position="248"/>
    </location>
</feature>
<evidence type="ECO:0000256" key="2">
    <source>
        <dbReference type="ARBA" id="ARBA00022448"/>
    </source>
</evidence>
<feature type="transmembrane region" description="Helical" evidence="6">
    <location>
        <begin position="186"/>
        <end position="208"/>
    </location>
</feature>
<evidence type="ECO:0000256" key="5">
    <source>
        <dbReference type="ARBA" id="ARBA00023136"/>
    </source>
</evidence>
<accession>A0ABP1CR06</accession>
<feature type="domain" description="Major facilitator superfamily (MFS) profile" evidence="7">
    <location>
        <begin position="35"/>
        <end position="519"/>
    </location>
</feature>
<feature type="transmembrane region" description="Helical" evidence="6">
    <location>
        <begin position="260"/>
        <end position="277"/>
    </location>
</feature>
<feature type="transmembrane region" description="Helical" evidence="6">
    <location>
        <begin position="332"/>
        <end position="353"/>
    </location>
</feature>
<comment type="subcellular location">
    <subcellularLocation>
        <location evidence="1">Endomembrane system</location>
        <topology evidence="1">Multi-pass membrane protein</topology>
    </subcellularLocation>
</comment>
<dbReference type="EMBL" id="OZ037944">
    <property type="protein sequence ID" value="CAL1697219.1"/>
    <property type="molecule type" value="Genomic_DNA"/>
</dbReference>
<feature type="transmembrane region" description="Helical" evidence="6">
    <location>
        <begin position="495"/>
        <end position="518"/>
    </location>
</feature>
<sequence length="575" mass="61678">MLANNRQSESQVEATSDEVPCEKFDDMSKARVGAILLSLGLCVFLYAIEETIVATAVSDIGLGVHATGSLTWITTSYLLTTTVIQPITGRLSDVFGAKRMLLVEVWVFIIGNVIAGAAKTLPQLVAGRLISGVGGAGLLALSTIMVSQLTHERQRGSYLNLINVVFIFADSIGPIIGGIFARSGNWRWIFLFNAPFGPIISLALIFLVHLRHSKSQSLNWRFAMRNLDVMGMMMLITSLTLLIISLNLGGEARPWKSPTIIGLFAGAGGAFLAFIFAERSATHPVVPISLFTDLKWRNVPIMTIVRCLLFFHLFATTFYVPIFLQVVGQPEVVAAALVIPFLLMAAIASILAGYIAQRTGWTRPLFLIALVILPIGEGLMSTLNASSHIGQIVGYSLICGFGFGGGTQLSLVIAQIGLPEDLLPTVTALISATPNLGGVLGVGIIGTVINNTFRMRLSSLVGANTIPHINDAVAASKDPRLGNYVRIAYVQAFQLGFQILAGIAVLQFVLCLGLRRVVLKGGKDLKEKPVIRTDVEAIEMAAAGAKRPASPVVCESLEAWKDEVGKSEIEVIVRS</sequence>
<proteinExistence type="predicted"/>
<dbReference type="Gene3D" id="1.20.1250.20">
    <property type="entry name" value="MFS general substrate transporter like domains"/>
    <property type="match status" value="2"/>
</dbReference>
<feature type="transmembrane region" description="Helical" evidence="6">
    <location>
        <begin position="392"/>
        <end position="414"/>
    </location>
</feature>
<name>A0ABP1CR06_9APHY</name>
<feature type="transmembrane region" description="Helical" evidence="6">
    <location>
        <begin position="100"/>
        <end position="118"/>
    </location>
</feature>
<dbReference type="PANTHER" id="PTHR23501">
    <property type="entry name" value="MAJOR FACILITATOR SUPERFAMILY"/>
    <property type="match status" value="1"/>
</dbReference>
<feature type="transmembrane region" description="Helical" evidence="6">
    <location>
        <begin position="298"/>
        <end position="320"/>
    </location>
</feature>
<evidence type="ECO:0000259" key="7">
    <source>
        <dbReference type="PROSITE" id="PS50850"/>
    </source>
</evidence>
<dbReference type="SUPFAM" id="SSF103473">
    <property type="entry name" value="MFS general substrate transporter"/>
    <property type="match status" value="1"/>
</dbReference>
<evidence type="ECO:0000256" key="6">
    <source>
        <dbReference type="SAM" id="Phobius"/>
    </source>
</evidence>
<evidence type="ECO:0000256" key="4">
    <source>
        <dbReference type="ARBA" id="ARBA00022989"/>
    </source>
</evidence>
<protein>
    <recommendedName>
        <fullName evidence="7">Major facilitator superfamily (MFS) profile domain-containing protein</fullName>
    </recommendedName>
</protein>
<keyword evidence="5 6" id="KW-0472">Membrane</keyword>
<evidence type="ECO:0000313" key="9">
    <source>
        <dbReference type="Proteomes" id="UP001497453"/>
    </source>
</evidence>
<feature type="transmembrane region" description="Helical" evidence="6">
    <location>
        <begin position="32"/>
        <end position="48"/>
    </location>
</feature>
<evidence type="ECO:0000256" key="1">
    <source>
        <dbReference type="ARBA" id="ARBA00004127"/>
    </source>
</evidence>
<keyword evidence="9" id="KW-1185">Reference proteome</keyword>
<dbReference type="InterPro" id="IPR036259">
    <property type="entry name" value="MFS_trans_sf"/>
</dbReference>
<dbReference type="PROSITE" id="PS50850">
    <property type="entry name" value="MFS"/>
    <property type="match status" value="1"/>
</dbReference>
<gene>
    <name evidence="8" type="ORF">GFSPODELE1_LOCUS1545</name>
</gene>
<evidence type="ECO:0000313" key="8">
    <source>
        <dbReference type="EMBL" id="CAL1697219.1"/>
    </source>
</evidence>
<feature type="transmembrane region" description="Helical" evidence="6">
    <location>
        <begin position="124"/>
        <end position="146"/>
    </location>
</feature>
<keyword evidence="2" id="KW-0813">Transport</keyword>
<keyword evidence="4 6" id="KW-1133">Transmembrane helix</keyword>
<evidence type="ECO:0000256" key="3">
    <source>
        <dbReference type="ARBA" id="ARBA00022692"/>
    </source>
</evidence>
<dbReference type="InterPro" id="IPR020846">
    <property type="entry name" value="MFS_dom"/>
</dbReference>
<keyword evidence="3 6" id="KW-0812">Transmembrane</keyword>
<feature type="transmembrane region" description="Helical" evidence="6">
    <location>
        <begin position="426"/>
        <end position="449"/>
    </location>
</feature>
<dbReference type="Pfam" id="PF07690">
    <property type="entry name" value="MFS_1"/>
    <property type="match status" value="1"/>
</dbReference>